<keyword evidence="5" id="KW-1185">Reference proteome</keyword>
<evidence type="ECO:0000313" key="5">
    <source>
        <dbReference type="Proteomes" id="UP000271241"/>
    </source>
</evidence>
<dbReference type="Proteomes" id="UP000271241">
    <property type="component" value="Unassembled WGS sequence"/>
</dbReference>
<dbReference type="InterPro" id="IPR026992">
    <property type="entry name" value="DIOX_N"/>
</dbReference>
<keyword evidence="1" id="KW-0408">Iron</keyword>
<comment type="similarity">
    <text evidence="1">Belongs to the iron/ascorbate-dependent oxidoreductase family.</text>
</comment>
<proteinExistence type="inferred from homology"/>
<dbReference type="Gene3D" id="2.60.120.330">
    <property type="entry name" value="B-lactam Antibiotic, Isopenicillin N Synthase, Chain"/>
    <property type="match status" value="1"/>
</dbReference>
<sequence length="329" mass="36539">MACAFLPIIDFGAYLDPASSSEKRLAVAHEIDKACRYPGMFYLTNHGVPQELWDKVRTCAHQFFQLPLEEKNKHVVASYTRGYWHVGPEEHDNRGEGIAFHPPVNCYSNGLARKADPNSPSARLPTSPDALGDQNSWPSDEFRAVTEEYLDHVLRVKDRVLEAIATSLDISNESLKRMQNTSMSATINGYPASAKGEAEQRGINLREHADSGCITFLNQDLGAASLQAQDREGVWRNVQPIPNAFVVNVGCVLNKWTGGQYIDVIHRVIHRLEKPRVSVVAFTNPPFDGIVEPLPEFAELCKGQAKYAPTTFGSFLLKQIGDYDGPLES</sequence>
<dbReference type="InterPro" id="IPR044861">
    <property type="entry name" value="IPNS-like_FE2OG_OXY"/>
</dbReference>
<feature type="domain" description="Fe2OG dioxygenase" evidence="3">
    <location>
        <begin position="181"/>
        <end position="285"/>
    </location>
</feature>
<reference evidence="5" key="1">
    <citation type="journal article" date="2018" name="Nat. Microbiol.">
        <title>Leveraging single-cell genomics to expand the fungal tree of life.</title>
        <authorList>
            <person name="Ahrendt S.R."/>
            <person name="Quandt C.A."/>
            <person name="Ciobanu D."/>
            <person name="Clum A."/>
            <person name="Salamov A."/>
            <person name="Andreopoulos B."/>
            <person name="Cheng J.F."/>
            <person name="Woyke T."/>
            <person name="Pelin A."/>
            <person name="Henrissat B."/>
            <person name="Reynolds N.K."/>
            <person name="Benny G.L."/>
            <person name="Smith M.E."/>
            <person name="James T.Y."/>
            <person name="Grigoriev I.V."/>
        </authorList>
    </citation>
    <scope>NUCLEOTIDE SEQUENCE [LARGE SCALE GENOMIC DNA]</scope>
    <source>
        <strain evidence="5">RSA 1356</strain>
    </source>
</reference>
<protein>
    <recommendedName>
        <fullName evidence="3">Fe2OG dioxygenase domain-containing protein</fullName>
    </recommendedName>
</protein>
<organism evidence="4 5">
    <name type="scientific">Thamnocephalis sphaerospora</name>
    <dbReference type="NCBI Taxonomy" id="78915"/>
    <lineage>
        <taxon>Eukaryota</taxon>
        <taxon>Fungi</taxon>
        <taxon>Fungi incertae sedis</taxon>
        <taxon>Zoopagomycota</taxon>
        <taxon>Zoopagomycotina</taxon>
        <taxon>Zoopagomycetes</taxon>
        <taxon>Zoopagales</taxon>
        <taxon>Sigmoideomycetaceae</taxon>
        <taxon>Thamnocephalis</taxon>
    </lineage>
</organism>
<dbReference type="OrthoDB" id="288590at2759"/>
<keyword evidence="1" id="KW-0479">Metal-binding</keyword>
<dbReference type="SUPFAM" id="SSF51197">
    <property type="entry name" value="Clavaminate synthase-like"/>
    <property type="match status" value="1"/>
</dbReference>
<dbReference type="GO" id="GO:0046872">
    <property type="term" value="F:metal ion binding"/>
    <property type="evidence" value="ECO:0007669"/>
    <property type="project" value="UniProtKB-KW"/>
</dbReference>
<dbReference type="EMBL" id="KZ993582">
    <property type="protein sequence ID" value="RKP04619.1"/>
    <property type="molecule type" value="Genomic_DNA"/>
</dbReference>
<dbReference type="PROSITE" id="PS51471">
    <property type="entry name" value="FE2OG_OXY"/>
    <property type="match status" value="1"/>
</dbReference>
<gene>
    <name evidence="4" type="ORF">THASP1DRAFT_33591</name>
</gene>
<dbReference type="InterPro" id="IPR027443">
    <property type="entry name" value="IPNS-like_sf"/>
</dbReference>
<dbReference type="STRING" id="78915.A0A4V1IVM9"/>
<evidence type="ECO:0000259" key="3">
    <source>
        <dbReference type="PROSITE" id="PS51471"/>
    </source>
</evidence>
<dbReference type="Pfam" id="PF03171">
    <property type="entry name" value="2OG-FeII_Oxy"/>
    <property type="match status" value="1"/>
</dbReference>
<dbReference type="InterPro" id="IPR005123">
    <property type="entry name" value="Oxoglu/Fe-dep_dioxygenase_dom"/>
</dbReference>
<dbReference type="Pfam" id="PF14226">
    <property type="entry name" value="DIOX_N"/>
    <property type="match status" value="1"/>
</dbReference>
<evidence type="ECO:0000313" key="4">
    <source>
        <dbReference type="EMBL" id="RKP04619.1"/>
    </source>
</evidence>
<keyword evidence="1" id="KW-0560">Oxidoreductase</keyword>
<name>A0A4V1IVM9_9FUNG</name>
<dbReference type="PANTHER" id="PTHR47990">
    <property type="entry name" value="2-OXOGLUTARATE (2OG) AND FE(II)-DEPENDENT OXYGENASE SUPERFAMILY PROTEIN-RELATED"/>
    <property type="match status" value="1"/>
</dbReference>
<dbReference type="GO" id="GO:0016491">
    <property type="term" value="F:oxidoreductase activity"/>
    <property type="evidence" value="ECO:0007669"/>
    <property type="project" value="UniProtKB-KW"/>
</dbReference>
<feature type="region of interest" description="Disordered" evidence="2">
    <location>
        <begin position="111"/>
        <end position="137"/>
    </location>
</feature>
<evidence type="ECO:0000256" key="1">
    <source>
        <dbReference type="RuleBase" id="RU003682"/>
    </source>
</evidence>
<evidence type="ECO:0000256" key="2">
    <source>
        <dbReference type="SAM" id="MobiDB-lite"/>
    </source>
</evidence>
<dbReference type="AlphaFoldDB" id="A0A4V1IVM9"/>
<dbReference type="InterPro" id="IPR050231">
    <property type="entry name" value="Iron_ascorbate_oxido_reductase"/>
</dbReference>
<accession>A0A4V1IVM9</accession>
<dbReference type="PRINTS" id="PR00682">
    <property type="entry name" value="IPNSYNTHASE"/>
</dbReference>